<evidence type="ECO:0000256" key="1">
    <source>
        <dbReference type="SAM" id="MobiDB-lite"/>
    </source>
</evidence>
<feature type="compositionally biased region" description="Basic and acidic residues" evidence="1">
    <location>
        <begin position="45"/>
        <end position="59"/>
    </location>
</feature>
<keyword evidence="3" id="KW-1185">Reference proteome</keyword>
<dbReference type="InterPro" id="IPR007922">
    <property type="entry name" value="DciA-like"/>
</dbReference>
<name>A0AAW6T5M2_9MICO</name>
<proteinExistence type="predicted"/>
<dbReference type="PANTHER" id="PTHR36456:SF1">
    <property type="entry name" value="UPF0232 PROTEIN SCO3875"/>
    <property type="match status" value="1"/>
</dbReference>
<dbReference type="PANTHER" id="PTHR36456">
    <property type="entry name" value="UPF0232 PROTEIN SCO3875"/>
    <property type="match status" value="1"/>
</dbReference>
<evidence type="ECO:0000313" key="2">
    <source>
        <dbReference type="EMBL" id="MDI2099125.1"/>
    </source>
</evidence>
<feature type="region of interest" description="Disordered" evidence="1">
    <location>
        <begin position="160"/>
        <end position="184"/>
    </location>
</feature>
<accession>A0AAW6T5M2</accession>
<feature type="region of interest" description="Disordered" evidence="1">
    <location>
        <begin position="1"/>
        <end position="26"/>
    </location>
</feature>
<organism evidence="2 3">
    <name type="scientific">Ruicaihuangia caeni</name>
    <dbReference type="NCBI Taxonomy" id="3042517"/>
    <lineage>
        <taxon>Bacteria</taxon>
        <taxon>Bacillati</taxon>
        <taxon>Actinomycetota</taxon>
        <taxon>Actinomycetes</taxon>
        <taxon>Micrococcales</taxon>
        <taxon>Microbacteriaceae</taxon>
        <taxon>Ruicaihuangia</taxon>
    </lineage>
</organism>
<dbReference type="Pfam" id="PF05258">
    <property type="entry name" value="DciA"/>
    <property type="match status" value="1"/>
</dbReference>
<evidence type="ECO:0000313" key="3">
    <source>
        <dbReference type="Proteomes" id="UP001321506"/>
    </source>
</evidence>
<gene>
    <name evidence="2" type="ORF">QF206_09140</name>
</gene>
<feature type="compositionally biased region" description="Basic and acidic residues" evidence="1">
    <location>
        <begin position="1"/>
        <end position="14"/>
    </location>
</feature>
<feature type="region of interest" description="Disordered" evidence="1">
    <location>
        <begin position="41"/>
        <end position="75"/>
    </location>
</feature>
<dbReference type="AlphaFoldDB" id="A0AAW6T5M2"/>
<dbReference type="EMBL" id="JASATX010000003">
    <property type="protein sequence ID" value="MDI2099125.1"/>
    <property type="molecule type" value="Genomic_DNA"/>
</dbReference>
<protein>
    <submittedName>
        <fullName evidence="2">DciA family protein</fullName>
    </submittedName>
</protein>
<dbReference type="Proteomes" id="UP001321506">
    <property type="component" value="Unassembled WGS sequence"/>
</dbReference>
<sequence>MTDRRSPEDRHSTDAEGAGVSEDGAMSEARRAYLRFKRVFGDGSKTSRDGRRRERRSKEPSQPFGPGRDPRGVGDVLDSVTAELGWSAPLAESRLFLEWAELVGSETAEHSEPVGIHEGMLTVRCDSTAWATQLRLMRSQITTRIAEEYPDAGISDIRFQGPNAPTWKRGRRAIPGRGPRDTYG</sequence>
<reference evidence="2 3" key="1">
    <citation type="submission" date="2023-04" db="EMBL/GenBank/DDBJ databases">
        <title>Klugiella caeni sp. nov. isolated from the sludge of biochemical tank.</title>
        <authorList>
            <person name="Geng K."/>
        </authorList>
    </citation>
    <scope>NUCLEOTIDE SEQUENCE [LARGE SCALE GENOMIC DNA]</scope>
    <source>
        <strain evidence="2 3">YN-L-19</strain>
    </source>
</reference>
<comment type="caution">
    <text evidence="2">The sequence shown here is derived from an EMBL/GenBank/DDBJ whole genome shotgun (WGS) entry which is preliminary data.</text>
</comment>